<sequence length="63" mass="7188">MYHPPWIGHQQSASSPCLIFTRSSRALHFTCSLVALSPLPLLMSLNFRNIRRQLGTWRAHGID</sequence>
<protein>
    <submittedName>
        <fullName evidence="2">DEKNAAC100839</fullName>
    </submittedName>
</protein>
<dbReference type="EMBL" id="CAACVR010000001">
    <property type="protein sequence ID" value="VEU19304.1"/>
    <property type="molecule type" value="Genomic_DNA"/>
</dbReference>
<dbReference type="InParanoid" id="A0A448YEF8"/>
<reference evidence="2 3" key="1">
    <citation type="submission" date="2018-12" db="EMBL/GenBank/DDBJ databases">
        <authorList>
            <person name="Tiukova I."/>
            <person name="Dainat J."/>
        </authorList>
    </citation>
    <scope>NUCLEOTIDE SEQUENCE [LARGE SCALE GENOMIC DNA]</scope>
</reference>
<dbReference type="Proteomes" id="UP000290900">
    <property type="component" value="Unassembled WGS sequence"/>
</dbReference>
<name>A0A448YEF8_BRENA</name>
<evidence type="ECO:0000313" key="3">
    <source>
        <dbReference type="Proteomes" id="UP000290900"/>
    </source>
</evidence>
<proteinExistence type="predicted"/>
<evidence type="ECO:0000256" key="1">
    <source>
        <dbReference type="SAM" id="Phobius"/>
    </source>
</evidence>
<organism evidence="2 3">
    <name type="scientific">Brettanomyces naardenensis</name>
    <name type="common">Yeast</name>
    <dbReference type="NCBI Taxonomy" id="13370"/>
    <lineage>
        <taxon>Eukaryota</taxon>
        <taxon>Fungi</taxon>
        <taxon>Dikarya</taxon>
        <taxon>Ascomycota</taxon>
        <taxon>Saccharomycotina</taxon>
        <taxon>Pichiomycetes</taxon>
        <taxon>Pichiales</taxon>
        <taxon>Pichiaceae</taxon>
        <taxon>Brettanomyces</taxon>
    </lineage>
</organism>
<evidence type="ECO:0000313" key="2">
    <source>
        <dbReference type="EMBL" id="VEU19304.1"/>
    </source>
</evidence>
<gene>
    <name evidence="2" type="ORF">BRENAR_LOCUS42</name>
</gene>
<accession>A0A448YEF8</accession>
<keyword evidence="1" id="KW-1133">Transmembrane helix</keyword>
<dbReference type="AlphaFoldDB" id="A0A448YEF8"/>
<keyword evidence="1" id="KW-0812">Transmembrane</keyword>
<feature type="transmembrane region" description="Helical" evidence="1">
    <location>
        <begin position="26"/>
        <end position="45"/>
    </location>
</feature>
<keyword evidence="3" id="KW-1185">Reference proteome</keyword>
<keyword evidence="1" id="KW-0472">Membrane</keyword>